<proteinExistence type="predicted"/>
<dbReference type="InterPro" id="IPR010290">
    <property type="entry name" value="TM_effector"/>
</dbReference>
<comment type="subcellular location">
    <subcellularLocation>
        <location evidence="1">Cell membrane</location>
        <topology evidence="1">Multi-pass membrane protein</topology>
    </subcellularLocation>
</comment>
<keyword evidence="5 8" id="KW-1133">Transmembrane helix</keyword>
<feature type="transmembrane region" description="Helical" evidence="8">
    <location>
        <begin position="376"/>
        <end position="400"/>
    </location>
</feature>
<reference evidence="11" key="1">
    <citation type="journal article" date="2019" name="Int. J. Syst. Evol. Microbiol.">
        <title>The Global Catalogue of Microorganisms (GCM) 10K type strain sequencing project: providing services to taxonomists for standard genome sequencing and annotation.</title>
        <authorList>
            <consortium name="The Broad Institute Genomics Platform"/>
            <consortium name="The Broad Institute Genome Sequencing Center for Infectious Disease"/>
            <person name="Wu L."/>
            <person name="Ma J."/>
        </authorList>
    </citation>
    <scope>NUCLEOTIDE SEQUENCE [LARGE SCALE GENOMIC DNA]</scope>
    <source>
        <strain evidence="11">JCM 4422</strain>
    </source>
</reference>
<feature type="transmembrane region" description="Helical" evidence="8">
    <location>
        <begin position="338"/>
        <end position="364"/>
    </location>
</feature>
<dbReference type="Pfam" id="PF05977">
    <property type="entry name" value="MFS_3"/>
    <property type="match status" value="1"/>
</dbReference>
<keyword evidence="3" id="KW-1003">Cell membrane</keyword>
<gene>
    <name evidence="10" type="ORF">GCM10010287_26640</name>
</gene>
<dbReference type="PROSITE" id="PS50850">
    <property type="entry name" value="MFS"/>
    <property type="match status" value="1"/>
</dbReference>
<organism evidence="10 11">
    <name type="scientific">Streptomyces variabilis</name>
    <dbReference type="NCBI Taxonomy" id="67372"/>
    <lineage>
        <taxon>Bacteria</taxon>
        <taxon>Bacillati</taxon>
        <taxon>Actinomycetota</taxon>
        <taxon>Actinomycetes</taxon>
        <taxon>Kitasatosporales</taxon>
        <taxon>Streptomycetaceae</taxon>
        <taxon>Streptomyces</taxon>
        <taxon>Streptomyces griseoincarnatus group</taxon>
    </lineage>
</organism>
<keyword evidence="4 8" id="KW-0812">Transmembrane</keyword>
<evidence type="ECO:0000256" key="5">
    <source>
        <dbReference type="ARBA" id="ARBA00022989"/>
    </source>
</evidence>
<feature type="transmembrane region" description="Helical" evidence="8">
    <location>
        <begin position="278"/>
        <end position="302"/>
    </location>
</feature>
<evidence type="ECO:0000256" key="6">
    <source>
        <dbReference type="ARBA" id="ARBA00023136"/>
    </source>
</evidence>
<feature type="compositionally biased region" description="Pro residues" evidence="7">
    <location>
        <begin position="15"/>
        <end position="30"/>
    </location>
</feature>
<dbReference type="Proteomes" id="UP000629911">
    <property type="component" value="Unassembled WGS sequence"/>
</dbReference>
<feature type="transmembrane region" description="Helical" evidence="8">
    <location>
        <begin position="129"/>
        <end position="150"/>
    </location>
</feature>
<evidence type="ECO:0000256" key="3">
    <source>
        <dbReference type="ARBA" id="ARBA00022475"/>
    </source>
</evidence>
<evidence type="ECO:0000256" key="7">
    <source>
        <dbReference type="SAM" id="MobiDB-lite"/>
    </source>
</evidence>
<evidence type="ECO:0000256" key="2">
    <source>
        <dbReference type="ARBA" id="ARBA00022448"/>
    </source>
</evidence>
<keyword evidence="11" id="KW-1185">Reference proteome</keyword>
<evidence type="ECO:0000313" key="10">
    <source>
        <dbReference type="EMBL" id="GGT51310.1"/>
    </source>
</evidence>
<dbReference type="SUPFAM" id="SSF103473">
    <property type="entry name" value="MFS general substrate transporter"/>
    <property type="match status" value="1"/>
</dbReference>
<accession>A0ABQ2U172</accession>
<feature type="transmembrane region" description="Helical" evidence="8">
    <location>
        <begin position="74"/>
        <end position="95"/>
    </location>
</feature>
<dbReference type="CDD" id="cd06173">
    <property type="entry name" value="MFS_MefA_like"/>
    <property type="match status" value="1"/>
</dbReference>
<feature type="transmembrane region" description="Helical" evidence="8">
    <location>
        <begin position="246"/>
        <end position="272"/>
    </location>
</feature>
<name>A0ABQ2U172_9ACTN</name>
<evidence type="ECO:0000259" key="9">
    <source>
        <dbReference type="PROSITE" id="PS50850"/>
    </source>
</evidence>
<dbReference type="InterPro" id="IPR036259">
    <property type="entry name" value="MFS_trans_sf"/>
</dbReference>
<feature type="transmembrane region" description="Helical" evidence="8">
    <location>
        <begin position="49"/>
        <end position="68"/>
    </location>
</feature>
<dbReference type="PANTHER" id="PTHR23513:SF6">
    <property type="entry name" value="MAJOR FACILITATOR SUPERFAMILY ASSOCIATED DOMAIN-CONTAINING PROTEIN"/>
    <property type="match status" value="1"/>
</dbReference>
<feature type="transmembrane region" description="Helical" evidence="8">
    <location>
        <begin position="406"/>
        <end position="425"/>
    </location>
</feature>
<dbReference type="InterPro" id="IPR020846">
    <property type="entry name" value="MFS_dom"/>
</dbReference>
<protein>
    <submittedName>
        <fullName evidence="10">MFS transporter</fullName>
    </submittedName>
</protein>
<keyword evidence="2" id="KW-0813">Transport</keyword>
<evidence type="ECO:0000313" key="11">
    <source>
        <dbReference type="Proteomes" id="UP000629911"/>
    </source>
</evidence>
<keyword evidence="6 8" id="KW-0472">Membrane</keyword>
<feature type="region of interest" description="Disordered" evidence="7">
    <location>
        <begin position="1"/>
        <end position="30"/>
    </location>
</feature>
<evidence type="ECO:0000256" key="4">
    <source>
        <dbReference type="ARBA" id="ARBA00022692"/>
    </source>
</evidence>
<evidence type="ECO:0000256" key="8">
    <source>
        <dbReference type="SAM" id="Phobius"/>
    </source>
</evidence>
<dbReference type="PANTHER" id="PTHR23513">
    <property type="entry name" value="INTEGRAL MEMBRANE EFFLUX PROTEIN-RELATED"/>
    <property type="match status" value="1"/>
</dbReference>
<feature type="domain" description="Major facilitator superfamily (MFS) profile" evidence="9">
    <location>
        <begin position="247"/>
        <end position="446"/>
    </location>
</feature>
<dbReference type="EMBL" id="BMTZ01000006">
    <property type="protein sequence ID" value="GGT51310.1"/>
    <property type="molecule type" value="Genomic_DNA"/>
</dbReference>
<comment type="caution">
    <text evidence="10">The sequence shown here is derived from an EMBL/GenBank/DDBJ whole genome shotgun (WGS) entry which is preliminary data.</text>
</comment>
<sequence>MRPGGGARPAHPQGYPVPSPSPSTSPPPPRLWRDRSFRRLWAGQTASQFGEHTAVVVLPLVAVVTLGAEAGQLGALRAASQAPMLLLSLLVGAWVDRWRTRTVMVAADAGRAVVLGAVAVAAFTGRLDLVSLAVAAVVVGTLSVFFDVAYQASAVRLVARDELVRANSALEGSRSAAQTGGPALGGVLVSLLSAPVAVASGAVFFAVSFLSVRGIRRAESVPRRAPGGSGVWSRVRDGWRFVVGDAALRAVCVASAAFQFAFSAATTVYLLFLPRDLSLSGAGVGLVLAAVGPGALVGSVLAARLPRRFGYGRVLVTAAVVGDGVWLCVPALHGSPAVTVPVLCGVGLVFGAGGQLVNVTVMAVRQTVTPDGMQARVAATVTCVGMGATPLGSLLGGLLAEVWGTRPALAVAAVGMLVSPVVMAVSPLGRLGRVLPPGSGGSGGGQ</sequence>
<evidence type="ECO:0000256" key="1">
    <source>
        <dbReference type="ARBA" id="ARBA00004651"/>
    </source>
</evidence>
<feature type="transmembrane region" description="Helical" evidence="8">
    <location>
        <begin position="314"/>
        <end position="332"/>
    </location>
</feature>
<dbReference type="Gene3D" id="1.20.1250.20">
    <property type="entry name" value="MFS general substrate transporter like domains"/>
    <property type="match status" value="1"/>
</dbReference>